<evidence type="ECO:0000256" key="5">
    <source>
        <dbReference type="RuleBase" id="RU361277"/>
    </source>
</evidence>
<sequence length="339" mass="36820">MQAVVFDGPFNIVVKERPKPVIIDPTDAILKVEIAGICGSELHMYRGHQETTTGHIMGHEFVGVIESVGSGVQRFKVGQKVMSIFSPMCMQCWFCQHGYTNRCVNGIPFGTKLLDGGQSEYVRVPYADSTLEFIPPEVPDEMMIIMCDIFPTGYYGAMKATLEESVIVCLGCGPVGLCAVMTAVVLGVGTVYAVDSVEDRLEAAREMGAKTLKLGTDDIPAIIKSVTDGRGADAIVESVGNKSGMRLAVDLVRPCGVISSIGFHQSDLPYTGLEAYSKNLDINMGRAAVRPVFGESLKVFADNLDKFSSFITHRIPLSEAPKGYEVFEKHQARKVILLL</sequence>
<dbReference type="AlphaFoldDB" id="A0A1L9S9R2"/>
<gene>
    <name evidence="7" type="ORF">ASPZODRAFT_73454</name>
</gene>
<dbReference type="GO" id="GO:0008270">
    <property type="term" value="F:zinc ion binding"/>
    <property type="evidence" value="ECO:0007669"/>
    <property type="project" value="InterPro"/>
</dbReference>
<dbReference type="InterPro" id="IPR002328">
    <property type="entry name" value="ADH_Zn_CS"/>
</dbReference>
<dbReference type="InterPro" id="IPR013149">
    <property type="entry name" value="ADH-like_C"/>
</dbReference>
<keyword evidence="4" id="KW-0560">Oxidoreductase</keyword>
<dbReference type="PANTHER" id="PTHR42813">
    <property type="entry name" value="ZINC-TYPE ALCOHOL DEHYDROGENASE-LIKE"/>
    <property type="match status" value="1"/>
</dbReference>
<dbReference type="Gene3D" id="3.90.180.10">
    <property type="entry name" value="Medium-chain alcohol dehydrogenases, catalytic domain"/>
    <property type="match status" value="1"/>
</dbReference>
<reference evidence="8" key="1">
    <citation type="journal article" date="2017" name="Genome Biol.">
        <title>Comparative genomics reveals high biological diversity and specific adaptations in the industrially and medically important fungal genus Aspergillus.</title>
        <authorList>
            <person name="de Vries R.P."/>
            <person name="Riley R."/>
            <person name="Wiebenga A."/>
            <person name="Aguilar-Osorio G."/>
            <person name="Amillis S."/>
            <person name="Uchima C.A."/>
            <person name="Anderluh G."/>
            <person name="Asadollahi M."/>
            <person name="Askin M."/>
            <person name="Barry K."/>
            <person name="Battaglia E."/>
            <person name="Bayram O."/>
            <person name="Benocci T."/>
            <person name="Braus-Stromeyer S.A."/>
            <person name="Caldana C."/>
            <person name="Canovas D."/>
            <person name="Cerqueira G.C."/>
            <person name="Chen F."/>
            <person name="Chen W."/>
            <person name="Choi C."/>
            <person name="Clum A."/>
            <person name="Dos Santos R.A."/>
            <person name="Damasio A.R."/>
            <person name="Diallinas G."/>
            <person name="Emri T."/>
            <person name="Fekete E."/>
            <person name="Flipphi M."/>
            <person name="Freyberg S."/>
            <person name="Gallo A."/>
            <person name="Gournas C."/>
            <person name="Habgood R."/>
            <person name="Hainaut M."/>
            <person name="Harispe M.L."/>
            <person name="Henrissat B."/>
            <person name="Hilden K.S."/>
            <person name="Hope R."/>
            <person name="Hossain A."/>
            <person name="Karabika E."/>
            <person name="Karaffa L."/>
            <person name="Karanyi Z."/>
            <person name="Krasevec N."/>
            <person name="Kuo A."/>
            <person name="Kusch H."/>
            <person name="LaButti K."/>
            <person name="Lagendijk E.L."/>
            <person name="Lapidus A."/>
            <person name="Levasseur A."/>
            <person name="Lindquist E."/>
            <person name="Lipzen A."/>
            <person name="Logrieco A.F."/>
            <person name="MacCabe A."/>
            <person name="Maekelae M.R."/>
            <person name="Malavazi I."/>
            <person name="Melin P."/>
            <person name="Meyer V."/>
            <person name="Mielnichuk N."/>
            <person name="Miskei M."/>
            <person name="Molnar A.P."/>
            <person name="Mule G."/>
            <person name="Ngan C.Y."/>
            <person name="Orejas M."/>
            <person name="Orosz E."/>
            <person name="Ouedraogo J.P."/>
            <person name="Overkamp K.M."/>
            <person name="Park H.-S."/>
            <person name="Perrone G."/>
            <person name="Piumi F."/>
            <person name="Punt P.J."/>
            <person name="Ram A.F."/>
            <person name="Ramon A."/>
            <person name="Rauscher S."/>
            <person name="Record E."/>
            <person name="Riano-Pachon D.M."/>
            <person name="Robert V."/>
            <person name="Roehrig J."/>
            <person name="Ruller R."/>
            <person name="Salamov A."/>
            <person name="Salih N.S."/>
            <person name="Samson R.A."/>
            <person name="Sandor E."/>
            <person name="Sanguinetti M."/>
            <person name="Schuetze T."/>
            <person name="Sepcic K."/>
            <person name="Shelest E."/>
            <person name="Sherlock G."/>
            <person name="Sophianopoulou V."/>
            <person name="Squina F.M."/>
            <person name="Sun H."/>
            <person name="Susca A."/>
            <person name="Todd R.B."/>
            <person name="Tsang A."/>
            <person name="Unkles S.E."/>
            <person name="van de Wiele N."/>
            <person name="van Rossen-Uffink D."/>
            <person name="Oliveira J.V."/>
            <person name="Vesth T.C."/>
            <person name="Visser J."/>
            <person name="Yu J.-H."/>
            <person name="Zhou M."/>
            <person name="Andersen M.R."/>
            <person name="Archer D.B."/>
            <person name="Baker S.E."/>
            <person name="Benoit I."/>
            <person name="Brakhage A.A."/>
            <person name="Braus G.H."/>
            <person name="Fischer R."/>
            <person name="Frisvad J.C."/>
            <person name="Goldman G.H."/>
            <person name="Houbraken J."/>
            <person name="Oakley B."/>
            <person name="Pocsi I."/>
            <person name="Scazzocchio C."/>
            <person name="Seiboth B."/>
            <person name="vanKuyk P.A."/>
            <person name="Wortman J."/>
            <person name="Dyer P.S."/>
            <person name="Grigoriev I.V."/>
        </authorList>
    </citation>
    <scope>NUCLEOTIDE SEQUENCE [LARGE SCALE GENOMIC DNA]</scope>
    <source>
        <strain evidence="8">CBS 506.65</strain>
    </source>
</reference>
<dbReference type="GO" id="GO:0016491">
    <property type="term" value="F:oxidoreductase activity"/>
    <property type="evidence" value="ECO:0007669"/>
    <property type="project" value="UniProtKB-KW"/>
</dbReference>
<dbReference type="InterPro" id="IPR011032">
    <property type="entry name" value="GroES-like_sf"/>
</dbReference>
<evidence type="ECO:0000256" key="2">
    <source>
        <dbReference type="ARBA" id="ARBA00022723"/>
    </source>
</evidence>
<proteinExistence type="inferred from homology"/>
<dbReference type="OrthoDB" id="442947at2759"/>
<dbReference type="GeneID" id="34616355"/>
<dbReference type="RefSeq" id="XP_022578404.1">
    <property type="nucleotide sequence ID" value="XM_022729891.1"/>
</dbReference>
<dbReference type="SUPFAM" id="SSF50129">
    <property type="entry name" value="GroES-like"/>
    <property type="match status" value="1"/>
</dbReference>
<dbReference type="PROSITE" id="PS00059">
    <property type="entry name" value="ADH_ZINC"/>
    <property type="match status" value="1"/>
</dbReference>
<keyword evidence="3 5" id="KW-0862">Zinc</keyword>
<dbReference type="SUPFAM" id="SSF51735">
    <property type="entry name" value="NAD(P)-binding Rossmann-fold domains"/>
    <property type="match status" value="1"/>
</dbReference>
<dbReference type="InterPro" id="IPR013154">
    <property type="entry name" value="ADH-like_N"/>
</dbReference>
<dbReference type="CDD" id="cd08284">
    <property type="entry name" value="FDH_like_2"/>
    <property type="match status" value="1"/>
</dbReference>
<evidence type="ECO:0000256" key="3">
    <source>
        <dbReference type="ARBA" id="ARBA00022833"/>
    </source>
</evidence>
<protein>
    <recommendedName>
        <fullName evidence="6">Enoyl reductase (ER) domain-containing protein</fullName>
    </recommendedName>
</protein>
<keyword evidence="2 5" id="KW-0479">Metal-binding</keyword>
<dbReference type="Proteomes" id="UP000184188">
    <property type="component" value="Unassembled WGS sequence"/>
</dbReference>
<dbReference type="InterPro" id="IPR020843">
    <property type="entry name" value="ER"/>
</dbReference>
<dbReference type="VEuPathDB" id="FungiDB:ASPZODRAFT_73454"/>
<organism evidence="7 8">
    <name type="scientific">Penicilliopsis zonata CBS 506.65</name>
    <dbReference type="NCBI Taxonomy" id="1073090"/>
    <lineage>
        <taxon>Eukaryota</taxon>
        <taxon>Fungi</taxon>
        <taxon>Dikarya</taxon>
        <taxon>Ascomycota</taxon>
        <taxon>Pezizomycotina</taxon>
        <taxon>Eurotiomycetes</taxon>
        <taxon>Eurotiomycetidae</taxon>
        <taxon>Eurotiales</taxon>
        <taxon>Aspergillaceae</taxon>
        <taxon>Penicilliopsis</taxon>
    </lineage>
</organism>
<dbReference type="STRING" id="1073090.A0A1L9S9R2"/>
<evidence type="ECO:0000256" key="4">
    <source>
        <dbReference type="ARBA" id="ARBA00023002"/>
    </source>
</evidence>
<keyword evidence="8" id="KW-1185">Reference proteome</keyword>
<dbReference type="SMART" id="SM00829">
    <property type="entry name" value="PKS_ER"/>
    <property type="match status" value="1"/>
</dbReference>
<dbReference type="Gene3D" id="3.40.50.720">
    <property type="entry name" value="NAD(P)-binding Rossmann-like Domain"/>
    <property type="match status" value="1"/>
</dbReference>
<feature type="domain" description="Enoyl reductase (ER)" evidence="6">
    <location>
        <begin position="8"/>
        <end position="337"/>
    </location>
</feature>
<comment type="similarity">
    <text evidence="5">Belongs to the zinc-containing alcohol dehydrogenase family.</text>
</comment>
<evidence type="ECO:0000259" key="6">
    <source>
        <dbReference type="SMART" id="SM00829"/>
    </source>
</evidence>
<dbReference type="Pfam" id="PF08240">
    <property type="entry name" value="ADH_N"/>
    <property type="match status" value="1"/>
</dbReference>
<dbReference type="InterPro" id="IPR036291">
    <property type="entry name" value="NAD(P)-bd_dom_sf"/>
</dbReference>
<accession>A0A1L9S9R2</accession>
<evidence type="ECO:0000313" key="8">
    <source>
        <dbReference type="Proteomes" id="UP000184188"/>
    </source>
</evidence>
<name>A0A1L9S9R2_9EURO</name>
<comment type="cofactor">
    <cofactor evidence="1 5">
        <name>Zn(2+)</name>
        <dbReference type="ChEBI" id="CHEBI:29105"/>
    </cofactor>
</comment>
<dbReference type="EMBL" id="KV878350">
    <property type="protein sequence ID" value="OJJ43894.1"/>
    <property type="molecule type" value="Genomic_DNA"/>
</dbReference>
<dbReference type="Pfam" id="PF00107">
    <property type="entry name" value="ADH_zinc_N"/>
    <property type="match status" value="1"/>
</dbReference>
<evidence type="ECO:0000313" key="7">
    <source>
        <dbReference type="EMBL" id="OJJ43894.1"/>
    </source>
</evidence>
<dbReference type="PANTHER" id="PTHR42813:SF2">
    <property type="entry name" value="DEHYDROGENASE, ZINC-CONTAINING, PUTATIVE (AFU_ORTHOLOGUE AFUA_2G02810)-RELATED"/>
    <property type="match status" value="1"/>
</dbReference>
<evidence type="ECO:0000256" key="1">
    <source>
        <dbReference type="ARBA" id="ARBA00001947"/>
    </source>
</evidence>